<keyword evidence="3" id="KW-1185">Reference proteome</keyword>
<dbReference type="AlphaFoldDB" id="A0A409XX53"/>
<feature type="region of interest" description="Disordered" evidence="1">
    <location>
        <begin position="1"/>
        <end position="71"/>
    </location>
</feature>
<protein>
    <submittedName>
        <fullName evidence="2">Uncharacterized protein</fullName>
    </submittedName>
</protein>
<gene>
    <name evidence="2" type="ORF">CVT26_008193</name>
</gene>
<accession>A0A409XX53</accession>
<reference evidence="2 3" key="1">
    <citation type="journal article" date="2018" name="Evol. Lett.">
        <title>Horizontal gene cluster transfer increased hallucinogenic mushroom diversity.</title>
        <authorList>
            <person name="Reynolds H.T."/>
            <person name="Vijayakumar V."/>
            <person name="Gluck-Thaler E."/>
            <person name="Korotkin H.B."/>
            <person name="Matheny P.B."/>
            <person name="Slot J.C."/>
        </authorList>
    </citation>
    <scope>NUCLEOTIDE SEQUENCE [LARGE SCALE GENOMIC DNA]</scope>
    <source>
        <strain evidence="2 3">SRW20</strain>
    </source>
</reference>
<feature type="compositionally biased region" description="Basic and acidic residues" evidence="1">
    <location>
        <begin position="41"/>
        <end position="71"/>
    </location>
</feature>
<evidence type="ECO:0000313" key="3">
    <source>
        <dbReference type="Proteomes" id="UP000284706"/>
    </source>
</evidence>
<proteinExistence type="predicted"/>
<name>A0A409XX53_9AGAR</name>
<comment type="caution">
    <text evidence="2">The sequence shown here is derived from an EMBL/GenBank/DDBJ whole genome shotgun (WGS) entry which is preliminary data.</text>
</comment>
<evidence type="ECO:0000256" key="1">
    <source>
        <dbReference type="SAM" id="MobiDB-lite"/>
    </source>
</evidence>
<organism evidence="2 3">
    <name type="scientific">Gymnopilus dilepis</name>
    <dbReference type="NCBI Taxonomy" id="231916"/>
    <lineage>
        <taxon>Eukaryota</taxon>
        <taxon>Fungi</taxon>
        <taxon>Dikarya</taxon>
        <taxon>Basidiomycota</taxon>
        <taxon>Agaricomycotina</taxon>
        <taxon>Agaricomycetes</taxon>
        <taxon>Agaricomycetidae</taxon>
        <taxon>Agaricales</taxon>
        <taxon>Agaricineae</taxon>
        <taxon>Hymenogastraceae</taxon>
        <taxon>Gymnopilus</taxon>
    </lineage>
</organism>
<dbReference type="Proteomes" id="UP000284706">
    <property type="component" value="Unassembled WGS sequence"/>
</dbReference>
<dbReference type="InParanoid" id="A0A409XX53"/>
<sequence length="71" mass="7934">MEMTSNISNRKRRSNAKEEHDSNGLTLDESGTKPSEYLRLANKEARSNELVHGHKASKADNASKNDGIDYD</sequence>
<dbReference type="EMBL" id="NHYE01001429">
    <property type="protein sequence ID" value="PPQ95347.1"/>
    <property type="molecule type" value="Genomic_DNA"/>
</dbReference>
<evidence type="ECO:0000313" key="2">
    <source>
        <dbReference type="EMBL" id="PPQ95347.1"/>
    </source>
</evidence>